<evidence type="ECO:0000313" key="2">
    <source>
        <dbReference type="EMBL" id="TQM84289.1"/>
    </source>
</evidence>
<feature type="compositionally biased region" description="Basic residues" evidence="1">
    <location>
        <begin position="123"/>
        <end position="141"/>
    </location>
</feature>
<feature type="region of interest" description="Disordered" evidence="1">
    <location>
        <begin position="79"/>
        <end position="141"/>
    </location>
</feature>
<gene>
    <name evidence="2" type="ORF">FHX81_6733</name>
</gene>
<proteinExistence type="predicted"/>
<keyword evidence="3" id="KW-1185">Reference proteome</keyword>
<reference evidence="2 3" key="1">
    <citation type="submission" date="2019-06" db="EMBL/GenBank/DDBJ databases">
        <title>Sequencing the genomes of 1000 actinobacteria strains.</title>
        <authorList>
            <person name="Klenk H.-P."/>
        </authorList>
    </citation>
    <scope>NUCLEOTIDE SEQUENCE [LARGE SCALE GENOMIC DNA]</scope>
    <source>
        <strain evidence="2 3">DSM 45456</strain>
    </source>
</reference>
<evidence type="ECO:0000256" key="1">
    <source>
        <dbReference type="SAM" id="MobiDB-lite"/>
    </source>
</evidence>
<accession>A0A543JN81</accession>
<evidence type="ECO:0000313" key="3">
    <source>
        <dbReference type="Proteomes" id="UP000316628"/>
    </source>
</evidence>
<feature type="region of interest" description="Disordered" evidence="1">
    <location>
        <begin position="1"/>
        <end position="32"/>
    </location>
</feature>
<protein>
    <submittedName>
        <fullName evidence="2">Uncharacterized protein</fullName>
    </submittedName>
</protein>
<sequence length="288" mass="31060">MLRHRFAGSAGGATAAGRHRGRAPATRGWAHAPVRRPRTIHGVVGRPRCSRQWRVPVPPRGARCRCGSCCPAAADPVRRAARAGRATGGRGRCRRPRHRPPARLPAGTRPVRRGGVGGDDRGRRRRVPARLLRRGRPGAGPRRRVRLRLGAQVRLPGGLIPSVRAIEDAVREHTATRVVDSASPAATTPRPAPPARAVPGPVGRNRLARLRRDVPAEVGVPPRLLRSGLPGGLSGCPPVRRGEVARGPRWAERLIRRHLRVLLRPRCVGSWSALACPVSGAPLRAPHQ</sequence>
<comment type="caution">
    <text evidence="2">The sequence shown here is derived from an EMBL/GenBank/DDBJ whole genome shotgun (WGS) entry which is preliminary data.</text>
</comment>
<name>A0A543JN81_9PSEU</name>
<feature type="region of interest" description="Disordered" evidence="1">
    <location>
        <begin position="177"/>
        <end position="202"/>
    </location>
</feature>
<organism evidence="2 3">
    <name type="scientific">Saccharothrix saharensis</name>
    <dbReference type="NCBI Taxonomy" id="571190"/>
    <lineage>
        <taxon>Bacteria</taxon>
        <taxon>Bacillati</taxon>
        <taxon>Actinomycetota</taxon>
        <taxon>Actinomycetes</taxon>
        <taxon>Pseudonocardiales</taxon>
        <taxon>Pseudonocardiaceae</taxon>
        <taxon>Saccharothrix</taxon>
    </lineage>
</organism>
<dbReference type="Proteomes" id="UP000316628">
    <property type="component" value="Unassembled WGS sequence"/>
</dbReference>
<dbReference type="EMBL" id="VFPP01000001">
    <property type="protein sequence ID" value="TQM84289.1"/>
    <property type="molecule type" value="Genomic_DNA"/>
</dbReference>
<dbReference type="AlphaFoldDB" id="A0A543JN81"/>
<feature type="compositionally biased region" description="Basic residues" evidence="1">
    <location>
        <begin position="91"/>
        <end position="101"/>
    </location>
</feature>